<organism evidence="1 2">
    <name type="scientific">Microctonus aethiopoides</name>
    <dbReference type="NCBI Taxonomy" id="144406"/>
    <lineage>
        <taxon>Eukaryota</taxon>
        <taxon>Metazoa</taxon>
        <taxon>Ecdysozoa</taxon>
        <taxon>Arthropoda</taxon>
        <taxon>Hexapoda</taxon>
        <taxon>Insecta</taxon>
        <taxon>Pterygota</taxon>
        <taxon>Neoptera</taxon>
        <taxon>Endopterygota</taxon>
        <taxon>Hymenoptera</taxon>
        <taxon>Apocrita</taxon>
        <taxon>Ichneumonoidea</taxon>
        <taxon>Braconidae</taxon>
        <taxon>Euphorinae</taxon>
        <taxon>Microctonus</taxon>
    </lineage>
</organism>
<name>A0AA39KKY7_9HYME</name>
<proteinExistence type="predicted"/>
<evidence type="ECO:0000313" key="1">
    <source>
        <dbReference type="EMBL" id="KAK0165279.1"/>
    </source>
</evidence>
<comment type="caution">
    <text evidence="1">The sequence shown here is derived from an EMBL/GenBank/DDBJ whole genome shotgun (WGS) entry which is preliminary data.</text>
</comment>
<dbReference type="Proteomes" id="UP001168990">
    <property type="component" value="Unassembled WGS sequence"/>
</dbReference>
<reference evidence="1" key="1">
    <citation type="journal article" date="2023" name="bioRxiv">
        <title>Scaffold-level genome assemblies of two parasitoid biocontrol wasps reveal the parthenogenesis mechanism and an associated novel virus.</title>
        <authorList>
            <person name="Inwood S."/>
            <person name="Skelly J."/>
            <person name="Guhlin J."/>
            <person name="Harrop T."/>
            <person name="Goldson S."/>
            <person name="Dearden P."/>
        </authorList>
    </citation>
    <scope>NUCLEOTIDE SEQUENCE</scope>
    <source>
        <strain evidence="1">Irish</strain>
        <tissue evidence="1">Whole body</tissue>
    </source>
</reference>
<evidence type="ECO:0000313" key="2">
    <source>
        <dbReference type="Proteomes" id="UP001168990"/>
    </source>
</evidence>
<reference evidence="1" key="2">
    <citation type="submission" date="2023-03" db="EMBL/GenBank/DDBJ databases">
        <authorList>
            <person name="Inwood S.N."/>
            <person name="Skelly J.G."/>
            <person name="Guhlin J."/>
            <person name="Harrop T.W.R."/>
            <person name="Goldson S.G."/>
            <person name="Dearden P.K."/>
        </authorList>
    </citation>
    <scope>NUCLEOTIDE SEQUENCE</scope>
    <source>
        <strain evidence="1">Irish</strain>
        <tissue evidence="1">Whole body</tissue>
    </source>
</reference>
<dbReference type="AlphaFoldDB" id="A0AA39KKY7"/>
<sequence>MAGKFALIWWLDSRDTFIIPITSVLPKKHRHVNAVVKLVDNWTSLLSTYSIIFQEVTKFIVISDLTDDDLGNHTEKRSVIPRDGTGTNITAIAIRAIKNHFICQHRARSKKL</sequence>
<gene>
    <name evidence="1" type="ORF">PV328_003807</name>
</gene>
<dbReference type="EMBL" id="JAQQBS010001422">
    <property type="protein sequence ID" value="KAK0165279.1"/>
    <property type="molecule type" value="Genomic_DNA"/>
</dbReference>
<accession>A0AA39KKY7</accession>
<protein>
    <submittedName>
        <fullName evidence="1">Uncharacterized protein</fullName>
    </submittedName>
</protein>
<keyword evidence="2" id="KW-1185">Reference proteome</keyword>